<dbReference type="HOGENOM" id="CLU_070764_7_1_2"/>
<protein>
    <submittedName>
        <fullName evidence="2">Nitroreductase family protein</fullName>
    </submittedName>
</protein>
<dbReference type="InterPro" id="IPR029479">
    <property type="entry name" value="Nitroreductase"/>
</dbReference>
<dbReference type="RefSeq" id="WP_048173681.1">
    <property type="nucleotide sequence ID" value="NZ_CP009507.1"/>
</dbReference>
<proteinExistence type="predicted"/>
<reference evidence="2 3" key="1">
    <citation type="submission" date="2014-07" db="EMBL/GenBank/DDBJ databases">
        <title>Methanogenic archaea and the global carbon cycle.</title>
        <authorList>
            <person name="Henriksen J.R."/>
            <person name="Luke J."/>
            <person name="Reinhart S."/>
            <person name="Benedict M.N."/>
            <person name="Youngblut N.D."/>
            <person name="Metcalf M.E."/>
            <person name="Whitaker R.J."/>
            <person name="Metcalf W.W."/>
        </authorList>
    </citation>
    <scope>NUCLEOTIDE SEQUENCE [LARGE SCALE GENOMIC DNA]</scope>
    <source>
        <strain evidence="2 3">HI350</strain>
    </source>
</reference>
<dbReference type="Pfam" id="PF00881">
    <property type="entry name" value="Nitroreductase"/>
    <property type="match status" value="2"/>
</dbReference>
<dbReference type="Proteomes" id="UP000033092">
    <property type="component" value="Chromosome"/>
</dbReference>
<feature type="domain" description="Nitroreductase" evidence="1">
    <location>
        <begin position="14"/>
        <end position="67"/>
    </location>
</feature>
<dbReference type="GeneID" id="41607291"/>
<evidence type="ECO:0000313" key="2">
    <source>
        <dbReference type="EMBL" id="AKB33811.1"/>
    </source>
</evidence>
<accession>A0A0E3LBI1</accession>
<dbReference type="PANTHER" id="PTHR23026:SF123">
    <property type="entry name" value="NAD(P)H NITROREDUCTASE RV3131-RELATED"/>
    <property type="match status" value="1"/>
</dbReference>
<dbReference type="InterPro" id="IPR050627">
    <property type="entry name" value="Nitroreductase/BluB"/>
</dbReference>
<name>A0A0E3LBI1_9EURY</name>
<dbReference type="KEGG" id="msz:MSSIH_3121"/>
<feature type="domain" description="Nitroreductase" evidence="1">
    <location>
        <begin position="69"/>
        <end position="151"/>
    </location>
</feature>
<dbReference type="GeneID" id="24862104"/>
<evidence type="ECO:0000259" key="1">
    <source>
        <dbReference type="Pfam" id="PF00881"/>
    </source>
</evidence>
<organism evidence="2 3">
    <name type="scientific">Methanosarcina siciliae HI350</name>
    <dbReference type="NCBI Taxonomy" id="1434119"/>
    <lineage>
        <taxon>Archaea</taxon>
        <taxon>Methanobacteriati</taxon>
        <taxon>Methanobacteriota</taxon>
        <taxon>Stenosarchaea group</taxon>
        <taxon>Methanomicrobia</taxon>
        <taxon>Methanosarcinales</taxon>
        <taxon>Methanosarcinaceae</taxon>
        <taxon>Methanosarcina</taxon>
    </lineage>
</organism>
<dbReference type="AlphaFoldDB" id="A0A0E3LBI1"/>
<dbReference type="EMBL" id="CP009507">
    <property type="protein sequence ID" value="AKB33811.1"/>
    <property type="molecule type" value="Genomic_DNA"/>
</dbReference>
<dbReference type="Gene3D" id="3.40.109.10">
    <property type="entry name" value="NADH Oxidase"/>
    <property type="match status" value="1"/>
</dbReference>
<dbReference type="PATRIC" id="fig|1434119.4.peg.4064"/>
<dbReference type="SUPFAM" id="SSF55469">
    <property type="entry name" value="FMN-dependent nitroreductase-like"/>
    <property type="match status" value="1"/>
</dbReference>
<dbReference type="CDD" id="cd02136">
    <property type="entry name" value="PnbA_NfnB-like"/>
    <property type="match status" value="1"/>
</dbReference>
<dbReference type="GO" id="GO:0016491">
    <property type="term" value="F:oxidoreductase activity"/>
    <property type="evidence" value="ECO:0007669"/>
    <property type="project" value="InterPro"/>
</dbReference>
<gene>
    <name evidence="2" type="ORF">MSSIH_3121</name>
</gene>
<dbReference type="PANTHER" id="PTHR23026">
    <property type="entry name" value="NADPH NITROREDUCTASE"/>
    <property type="match status" value="1"/>
</dbReference>
<evidence type="ECO:0000313" key="3">
    <source>
        <dbReference type="Proteomes" id="UP000033092"/>
    </source>
</evidence>
<sequence length="180" mass="19892">MPVTGESKVIETIINRRSVREFTDKLISKEGINTILNAGRWAPSGLNNQPWRFAVIRDPETIQKLSECTNYSKTVAGAPLLITAFLDSENSYNRTKDIQAIGASIQNMLLACCELGLGAVWLGEILNQHEKVNSILGCPSKLELMAVLAIGDPAPGKRTSTRKALSELVFEEKYGEKWEE</sequence>
<dbReference type="InterPro" id="IPR000415">
    <property type="entry name" value="Nitroreductase-like"/>
</dbReference>